<gene>
    <name evidence="2" type="ORF">PIB30_063930</name>
</gene>
<keyword evidence="3" id="KW-1185">Reference proteome</keyword>
<feature type="compositionally biased region" description="Basic and acidic residues" evidence="1">
    <location>
        <begin position="114"/>
        <end position="132"/>
    </location>
</feature>
<accession>A0ABU6YJ27</accession>
<reference evidence="2 3" key="1">
    <citation type="journal article" date="2023" name="Plants (Basel)">
        <title>Bridging the Gap: Combining Genomics and Transcriptomics Approaches to Understand Stylosanthes scabra, an Orphan Legume from the Brazilian Caatinga.</title>
        <authorList>
            <person name="Ferreira-Neto J.R.C."/>
            <person name="da Silva M.D."/>
            <person name="Binneck E."/>
            <person name="de Melo N.F."/>
            <person name="da Silva R.H."/>
            <person name="de Melo A.L.T.M."/>
            <person name="Pandolfi V."/>
            <person name="Bustamante F.O."/>
            <person name="Brasileiro-Vidal A.C."/>
            <person name="Benko-Iseppon A.M."/>
        </authorList>
    </citation>
    <scope>NUCLEOTIDE SEQUENCE [LARGE SCALE GENOMIC DNA]</scope>
    <source>
        <tissue evidence="2">Leaves</tissue>
    </source>
</reference>
<sequence>MPRRFSQIVVRVYANKFPKEGPDGVEFHSPDPVVFMMWLVETLSDLQKKVLRNMRLPERTPILRITYRFLAMLPDRSCRYRILDTRTATPGAGTSNLAPDVEAPTIASPVDVVPPHEHTGETESKGEDVDAMGEDRLTDIWGGGDDYNLDGGVELQLGHRFCSREAVHMGVKNYSIRRATEYKQLELENSGLLIEKLTLKSLLIDKTVRVKSKEKERRTSKNFEKVNHAIT</sequence>
<evidence type="ECO:0000313" key="3">
    <source>
        <dbReference type="Proteomes" id="UP001341840"/>
    </source>
</evidence>
<dbReference type="EMBL" id="JASCZI010242271">
    <property type="protein sequence ID" value="MED6210417.1"/>
    <property type="molecule type" value="Genomic_DNA"/>
</dbReference>
<name>A0ABU6YJ27_9FABA</name>
<evidence type="ECO:0000256" key="1">
    <source>
        <dbReference type="SAM" id="MobiDB-lite"/>
    </source>
</evidence>
<comment type="caution">
    <text evidence="2">The sequence shown here is derived from an EMBL/GenBank/DDBJ whole genome shotgun (WGS) entry which is preliminary data.</text>
</comment>
<evidence type="ECO:0000313" key="2">
    <source>
        <dbReference type="EMBL" id="MED6210417.1"/>
    </source>
</evidence>
<proteinExistence type="predicted"/>
<dbReference type="Proteomes" id="UP001341840">
    <property type="component" value="Unassembled WGS sequence"/>
</dbReference>
<protein>
    <submittedName>
        <fullName evidence="2">Uncharacterized protein</fullName>
    </submittedName>
</protein>
<organism evidence="2 3">
    <name type="scientific">Stylosanthes scabra</name>
    <dbReference type="NCBI Taxonomy" id="79078"/>
    <lineage>
        <taxon>Eukaryota</taxon>
        <taxon>Viridiplantae</taxon>
        <taxon>Streptophyta</taxon>
        <taxon>Embryophyta</taxon>
        <taxon>Tracheophyta</taxon>
        <taxon>Spermatophyta</taxon>
        <taxon>Magnoliopsida</taxon>
        <taxon>eudicotyledons</taxon>
        <taxon>Gunneridae</taxon>
        <taxon>Pentapetalae</taxon>
        <taxon>rosids</taxon>
        <taxon>fabids</taxon>
        <taxon>Fabales</taxon>
        <taxon>Fabaceae</taxon>
        <taxon>Papilionoideae</taxon>
        <taxon>50 kb inversion clade</taxon>
        <taxon>dalbergioids sensu lato</taxon>
        <taxon>Dalbergieae</taxon>
        <taxon>Pterocarpus clade</taxon>
        <taxon>Stylosanthes</taxon>
    </lineage>
</organism>
<feature type="region of interest" description="Disordered" evidence="1">
    <location>
        <begin position="108"/>
        <end position="132"/>
    </location>
</feature>